<dbReference type="Gene3D" id="3.40.50.150">
    <property type="entry name" value="Vaccinia Virus protein VP39"/>
    <property type="match status" value="1"/>
</dbReference>
<dbReference type="InterPro" id="IPR008854">
    <property type="entry name" value="TPMT"/>
</dbReference>
<evidence type="ECO:0000256" key="2">
    <source>
        <dbReference type="ARBA" id="ARBA00022603"/>
    </source>
</evidence>
<dbReference type="Pfam" id="PF05724">
    <property type="entry name" value="TPMT"/>
    <property type="match status" value="1"/>
</dbReference>
<dbReference type="InterPro" id="IPR029063">
    <property type="entry name" value="SAM-dependent_MTases_sf"/>
</dbReference>
<gene>
    <name evidence="5" type="ORF">DSLASN_14570</name>
</gene>
<evidence type="ECO:0000313" key="6">
    <source>
        <dbReference type="Proteomes" id="UP001320148"/>
    </source>
</evidence>
<dbReference type="PANTHER" id="PTHR32183">
    <property type="match status" value="1"/>
</dbReference>
<dbReference type="SUPFAM" id="SSF53335">
    <property type="entry name" value="S-adenosyl-L-methionine-dependent methyltransferases"/>
    <property type="match status" value="1"/>
</dbReference>
<keyword evidence="3" id="KW-0808">Transferase</keyword>
<protein>
    <submittedName>
        <fullName evidence="5">Thiopurine S-methyltransferase</fullName>
    </submittedName>
</protein>
<evidence type="ECO:0000256" key="4">
    <source>
        <dbReference type="ARBA" id="ARBA00022691"/>
    </source>
</evidence>
<dbReference type="Proteomes" id="UP001320148">
    <property type="component" value="Chromosome"/>
</dbReference>
<dbReference type="PANTHER" id="PTHR32183:SF6">
    <property type="entry name" value="CYSTEINE SULFINATE DESULFINASE_CYSTEINE DESULFURASE AND RELATED ENZYMES"/>
    <property type="match status" value="1"/>
</dbReference>
<dbReference type="PROSITE" id="PS51585">
    <property type="entry name" value="SAM_MT_TPMT"/>
    <property type="match status" value="1"/>
</dbReference>
<evidence type="ECO:0000256" key="3">
    <source>
        <dbReference type="ARBA" id="ARBA00022679"/>
    </source>
</evidence>
<proteinExistence type="predicted"/>
<evidence type="ECO:0000256" key="1">
    <source>
        <dbReference type="ARBA" id="ARBA00022553"/>
    </source>
</evidence>
<dbReference type="CDD" id="cd02440">
    <property type="entry name" value="AdoMet_MTases"/>
    <property type="match status" value="1"/>
</dbReference>
<organism evidence="5 6">
    <name type="scientific">Desulfoluna limicola</name>
    <dbReference type="NCBI Taxonomy" id="2810562"/>
    <lineage>
        <taxon>Bacteria</taxon>
        <taxon>Pseudomonadati</taxon>
        <taxon>Thermodesulfobacteriota</taxon>
        <taxon>Desulfobacteria</taxon>
        <taxon>Desulfobacterales</taxon>
        <taxon>Desulfolunaceae</taxon>
        <taxon>Desulfoluna</taxon>
    </lineage>
</organism>
<sequence>MTRDPASPEFWDRLFNKDITPWDAEASPPELEAWLDTHPEPGRVLIPGCGSAWEALSFDRRGWDVTALDFSPLAIDKAKDFLADNGFRGRLICDDFFAHTSEPYTLIYERAFLASFPRHLRTPWGTRIPKLLQDGGLLMGCFLINDADDPEKTLPPFALKTDELTRLLGSDFIQTCTKATTTSVKVFKGREWWQEWAYLLK</sequence>
<dbReference type="RefSeq" id="WP_236892156.1">
    <property type="nucleotide sequence ID" value="NZ_AP024488.1"/>
</dbReference>
<keyword evidence="4" id="KW-0949">S-adenosyl-L-methionine</keyword>
<dbReference type="EMBL" id="AP024488">
    <property type="protein sequence ID" value="BCS95825.1"/>
    <property type="molecule type" value="Genomic_DNA"/>
</dbReference>
<accession>A0ABN6F3K9</accession>
<keyword evidence="6" id="KW-1185">Reference proteome</keyword>
<name>A0ABN6F3K9_9BACT</name>
<evidence type="ECO:0000313" key="5">
    <source>
        <dbReference type="EMBL" id="BCS95825.1"/>
    </source>
</evidence>
<keyword evidence="1" id="KW-0597">Phosphoprotein</keyword>
<keyword evidence="2" id="KW-0489">Methyltransferase</keyword>
<reference evidence="5 6" key="1">
    <citation type="submission" date="2021-02" db="EMBL/GenBank/DDBJ databases">
        <title>Complete genome of Desulfoluna sp. strain ASN36.</title>
        <authorList>
            <person name="Takahashi A."/>
            <person name="Kojima H."/>
            <person name="Fukui M."/>
        </authorList>
    </citation>
    <scope>NUCLEOTIDE SEQUENCE [LARGE SCALE GENOMIC DNA]</scope>
    <source>
        <strain evidence="5 6">ASN36</strain>
    </source>
</reference>